<accession>A0A8S5Q9F7</accession>
<dbReference type="EMBL" id="BK015607">
    <property type="protein sequence ID" value="DAE15554.1"/>
    <property type="molecule type" value="Genomic_DNA"/>
</dbReference>
<protein>
    <submittedName>
        <fullName evidence="1">Uncharacterized protein</fullName>
    </submittedName>
</protein>
<name>A0A8S5Q9F7_9CAUD</name>
<sequence>MTIKELGALYWLNHNIPRELQRITELEAEASAPSAVKYTGMPHSSTGYHESKLERNVVRIQERKEHLERMIQQRNRLEQFIDNVPDAFIRYVLTLRFIENMSWKEVAYTAGAGNTEDSVKKRCYRYLKGSEDDEQEKGATTEV</sequence>
<organism evidence="1">
    <name type="scientific">Myoviridae sp. ctm8X17</name>
    <dbReference type="NCBI Taxonomy" id="2825168"/>
    <lineage>
        <taxon>Viruses</taxon>
        <taxon>Duplodnaviria</taxon>
        <taxon>Heunggongvirae</taxon>
        <taxon>Uroviricota</taxon>
        <taxon>Caudoviricetes</taxon>
    </lineage>
</organism>
<proteinExistence type="predicted"/>
<reference evidence="1" key="1">
    <citation type="journal article" date="2021" name="Proc. Natl. Acad. Sci. U.S.A.">
        <title>A Catalog of Tens of Thousands of Viruses from Human Metagenomes Reveals Hidden Associations with Chronic Diseases.</title>
        <authorList>
            <person name="Tisza M.J."/>
            <person name="Buck C.B."/>
        </authorList>
    </citation>
    <scope>NUCLEOTIDE SEQUENCE</scope>
    <source>
        <strain evidence="1">Ctm8X17</strain>
    </source>
</reference>
<evidence type="ECO:0000313" key="1">
    <source>
        <dbReference type="EMBL" id="DAE15554.1"/>
    </source>
</evidence>